<evidence type="ECO:0000313" key="2">
    <source>
        <dbReference type="Proteomes" id="UP000708208"/>
    </source>
</evidence>
<dbReference type="PANTHER" id="PTHR10974">
    <property type="entry name" value="FI08016P-RELATED"/>
    <property type="match status" value="1"/>
</dbReference>
<organism evidence="1 2">
    <name type="scientific">Allacma fusca</name>
    <dbReference type="NCBI Taxonomy" id="39272"/>
    <lineage>
        <taxon>Eukaryota</taxon>
        <taxon>Metazoa</taxon>
        <taxon>Ecdysozoa</taxon>
        <taxon>Arthropoda</taxon>
        <taxon>Hexapoda</taxon>
        <taxon>Collembola</taxon>
        <taxon>Symphypleona</taxon>
        <taxon>Sminthuridae</taxon>
        <taxon>Allacma</taxon>
    </lineage>
</organism>
<sequence>MWWRDFQNGGDQAYLEQRLPLLYMVLPKHFKEKYSVAFQNLKDNVHRLVTAFDLHSTMKDLLNLDNISNKRLGKRTRQLGLSESRNISLFLPISATRTCEMAGISLINCACVTRHSMSVSDTFVIEATKSVVGFLNEKLSGYEQCSHLELTNITEVFVTGVRSHQGIGQGLIENVIKQRNERAVKRSHGDYFEIGINTSPGRGKYYVAVVVNGFDGEVSVDGIARVSIYGHDADCMPVLELRPYCYCKSQN</sequence>
<accession>A0A8J2K3D7</accession>
<proteinExistence type="predicted"/>
<dbReference type="Proteomes" id="UP000708208">
    <property type="component" value="Unassembled WGS sequence"/>
</dbReference>
<name>A0A8J2K3D7_9HEXA</name>
<dbReference type="AlphaFoldDB" id="A0A8J2K3D7"/>
<dbReference type="EMBL" id="CAJVCH010225574">
    <property type="protein sequence ID" value="CAG7732135.1"/>
    <property type="molecule type" value="Genomic_DNA"/>
</dbReference>
<dbReference type="PANTHER" id="PTHR10974:SF1">
    <property type="entry name" value="FI08016P-RELATED"/>
    <property type="match status" value="1"/>
</dbReference>
<dbReference type="InterPro" id="IPR004245">
    <property type="entry name" value="DUF229"/>
</dbReference>
<gene>
    <name evidence="1" type="ORF">AFUS01_LOCUS20669</name>
</gene>
<dbReference type="GO" id="GO:0005615">
    <property type="term" value="C:extracellular space"/>
    <property type="evidence" value="ECO:0007669"/>
    <property type="project" value="TreeGrafter"/>
</dbReference>
<protein>
    <submittedName>
        <fullName evidence="1">Uncharacterized protein</fullName>
    </submittedName>
</protein>
<evidence type="ECO:0000313" key="1">
    <source>
        <dbReference type="EMBL" id="CAG7732135.1"/>
    </source>
</evidence>
<reference evidence="1" key="1">
    <citation type="submission" date="2021-06" db="EMBL/GenBank/DDBJ databases">
        <authorList>
            <person name="Hodson N. C."/>
            <person name="Mongue J. A."/>
            <person name="Jaron S. K."/>
        </authorList>
    </citation>
    <scope>NUCLEOTIDE SEQUENCE</scope>
</reference>
<dbReference type="Pfam" id="PF02995">
    <property type="entry name" value="DUF229"/>
    <property type="match status" value="1"/>
</dbReference>
<dbReference type="OrthoDB" id="413313at2759"/>
<keyword evidence="2" id="KW-1185">Reference proteome</keyword>
<comment type="caution">
    <text evidence="1">The sequence shown here is derived from an EMBL/GenBank/DDBJ whole genome shotgun (WGS) entry which is preliminary data.</text>
</comment>